<feature type="transmembrane region" description="Helical" evidence="1">
    <location>
        <begin position="82"/>
        <end position="103"/>
    </location>
</feature>
<proteinExistence type="predicted"/>
<sequence length="183" mass="19791">MTSRTQWRVPAALIALNLIPVGAGAFRTAQLVGGAEVTEANARFFAAPVPVLLHIVGASAFCVVGAFQFVPSLRGRSRWHRAAGRFLIPCGLVGALSGLWMAFAHPLPPEDGDLLAAFRLLFGGIMVAGLVLGYAAVRRRDFAAHRAWMLRAYAVAAARARRRWSTAVGWCWWARRASPGRPC</sequence>
<dbReference type="Proteomes" id="UP001596512">
    <property type="component" value="Unassembled WGS sequence"/>
</dbReference>
<keyword evidence="1" id="KW-1133">Transmembrane helix</keyword>
<evidence type="ECO:0000313" key="3">
    <source>
        <dbReference type="Proteomes" id="UP001596512"/>
    </source>
</evidence>
<dbReference type="EMBL" id="JBHTEY010000004">
    <property type="protein sequence ID" value="MFC7616449.1"/>
    <property type="molecule type" value="Genomic_DNA"/>
</dbReference>
<organism evidence="2 3">
    <name type="scientific">Actinokineospora soli</name>
    <dbReference type="NCBI Taxonomy" id="1048753"/>
    <lineage>
        <taxon>Bacteria</taxon>
        <taxon>Bacillati</taxon>
        <taxon>Actinomycetota</taxon>
        <taxon>Actinomycetes</taxon>
        <taxon>Pseudonocardiales</taxon>
        <taxon>Pseudonocardiaceae</taxon>
        <taxon>Actinokineospora</taxon>
    </lineage>
</organism>
<reference evidence="3" key="1">
    <citation type="journal article" date="2019" name="Int. J. Syst. Evol. Microbiol.">
        <title>The Global Catalogue of Microorganisms (GCM) 10K type strain sequencing project: providing services to taxonomists for standard genome sequencing and annotation.</title>
        <authorList>
            <consortium name="The Broad Institute Genomics Platform"/>
            <consortium name="The Broad Institute Genome Sequencing Center for Infectious Disease"/>
            <person name="Wu L."/>
            <person name="Ma J."/>
        </authorList>
    </citation>
    <scope>NUCLEOTIDE SEQUENCE [LARGE SCALE GENOMIC DNA]</scope>
    <source>
        <strain evidence="3">JCM 17695</strain>
    </source>
</reference>
<accession>A0ABW2TRV8</accession>
<feature type="transmembrane region" description="Helical" evidence="1">
    <location>
        <begin position="115"/>
        <end position="137"/>
    </location>
</feature>
<keyword evidence="1" id="KW-0472">Membrane</keyword>
<keyword evidence="3" id="KW-1185">Reference proteome</keyword>
<feature type="transmembrane region" description="Helical" evidence="1">
    <location>
        <begin position="44"/>
        <end position="70"/>
    </location>
</feature>
<dbReference type="InterPro" id="IPR018750">
    <property type="entry name" value="DUF2306_membrane"/>
</dbReference>
<protein>
    <submittedName>
        <fullName evidence="2">DUF2306 domain-containing protein</fullName>
    </submittedName>
</protein>
<comment type="caution">
    <text evidence="2">The sequence shown here is derived from an EMBL/GenBank/DDBJ whole genome shotgun (WGS) entry which is preliminary data.</text>
</comment>
<evidence type="ECO:0000313" key="2">
    <source>
        <dbReference type="EMBL" id="MFC7616449.1"/>
    </source>
</evidence>
<name>A0ABW2TRV8_9PSEU</name>
<dbReference type="Pfam" id="PF10067">
    <property type="entry name" value="DUF2306"/>
    <property type="match status" value="1"/>
</dbReference>
<gene>
    <name evidence="2" type="ORF">ACFQV2_26270</name>
</gene>
<keyword evidence="1" id="KW-0812">Transmembrane</keyword>
<evidence type="ECO:0000256" key="1">
    <source>
        <dbReference type="SAM" id="Phobius"/>
    </source>
</evidence>